<keyword evidence="2" id="KW-1185">Reference proteome</keyword>
<proteinExistence type="predicted"/>
<comment type="caution">
    <text evidence="1">The sequence shown here is derived from an EMBL/GenBank/DDBJ whole genome shotgun (WGS) entry which is preliminary data.</text>
</comment>
<dbReference type="Proteomes" id="UP000619118">
    <property type="component" value="Unassembled WGS sequence"/>
</dbReference>
<accession>A0ABQ2RBF2</accession>
<name>A0ABQ2RBF2_9GAMM</name>
<reference evidence="2" key="1">
    <citation type="journal article" date="2019" name="Int. J. Syst. Evol. Microbiol.">
        <title>The Global Catalogue of Microorganisms (GCM) 10K type strain sequencing project: providing services to taxonomists for standard genome sequencing and annotation.</title>
        <authorList>
            <consortium name="The Broad Institute Genomics Platform"/>
            <consortium name="The Broad Institute Genome Sequencing Center for Infectious Disease"/>
            <person name="Wu L."/>
            <person name="Ma J."/>
        </authorList>
    </citation>
    <scope>NUCLEOTIDE SEQUENCE [LARGE SCALE GENOMIC DNA]</scope>
    <source>
        <strain evidence="2">JCM 32306</strain>
    </source>
</reference>
<organism evidence="1 2">
    <name type="scientific">Shewanella litoralis</name>
    <dbReference type="NCBI Taxonomy" id="2282700"/>
    <lineage>
        <taxon>Bacteria</taxon>
        <taxon>Pseudomonadati</taxon>
        <taxon>Pseudomonadota</taxon>
        <taxon>Gammaproteobacteria</taxon>
        <taxon>Alteromonadales</taxon>
        <taxon>Shewanellaceae</taxon>
        <taxon>Shewanella</taxon>
    </lineage>
</organism>
<evidence type="ECO:0000313" key="1">
    <source>
        <dbReference type="EMBL" id="GGQ18396.1"/>
    </source>
</evidence>
<evidence type="ECO:0000313" key="2">
    <source>
        <dbReference type="Proteomes" id="UP000619118"/>
    </source>
</evidence>
<protein>
    <submittedName>
        <fullName evidence="1">Uncharacterized protein</fullName>
    </submittedName>
</protein>
<dbReference type="EMBL" id="BMQX01000011">
    <property type="protein sequence ID" value="GGQ18396.1"/>
    <property type="molecule type" value="Genomic_DNA"/>
</dbReference>
<sequence length="64" mass="7152">MALFSAKTWLIAVGIERNNTSLPVITSSESEKRPYEQICLANVNRALHGERIDSTLANRSFFIA</sequence>
<gene>
    <name evidence="1" type="ORF">GCM10009411_18430</name>
</gene>